<evidence type="ECO:0000313" key="1">
    <source>
        <dbReference type="EMBL" id="WAW11242.1"/>
    </source>
</evidence>
<accession>A0A9E9M144</accession>
<dbReference type="Proteomes" id="UP001156215">
    <property type="component" value="Chromosome"/>
</dbReference>
<evidence type="ECO:0000313" key="2">
    <source>
        <dbReference type="Proteomes" id="UP001156215"/>
    </source>
</evidence>
<gene>
    <name evidence="1" type="ORF">NB640_06330</name>
</gene>
<dbReference type="EMBL" id="CP098242">
    <property type="protein sequence ID" value="WAW11242.1"/>
    <property type="molecule type" value="Genomic_DNA"/>
</dbReference>
<organism evidence="1 2">
    <name type="scientific">Oxalobacter vibrioformis</name>
    <dbReference type="NCBI Taxonomy" id="933080"/>
    <lineage>
        <taxon>Bacteria</taxon>
        <taxon>Pseudomonadati</taxon>
        <taxon>Pseudomonadota</taxon>
        <taxon>Betaproteobacteria</taxon>
        <taxon>Burkholderiales</taxon>
        <taxon>Oxalobacteraceae</taxon>
        <taxon>Oxalobacter</taxon>
    </lineage>
</organism>
<keyword evidence="2" id="KW-1185">Reference proteome</keyword>
<protein>
    <submittedName>
        <fullName evidence="1">Uncharacterized protein</fullName>
    </submittedName>
</protein>
<reference evidence="1" key="1">
    <citation type="journal article" date="2022" name="Front. Microbiol.">
        <title>New perspectives on an old grouping: The genomic and phenotypic variability of Oxalobacter formigenes and the implications for calcium oxalate stone prevention.</title>
        <authorList>
            <person name="Chmiel J.A."/>
            <person name="Carr C."/>
            <person name="Stuivenberg G.A."/>
            <person name="Venema R."/>
            <person name="Chanyi R.M."/>
            <person name="Al K.F."/>
            <person name="Giguere D."/>
            <person name="Say H."/>
            <person name="Akouris P.P."/>
            <person name="Dominguez Romero S.A."/>
            <person name="Kwong A."/>
            <person name="Tai V."/>
            <person name="Koval S.F."/>
            <person name="Razvi H."/>
            <person name="Bjazevic J."/>
            <person name="Burton J.P."/>
        </authorList>
    </citation>
    <scope>NUCLEOTIDE SEQUENCE</scope>
    <source>
        <strain evidence="1">WoOx3</strain>
    </source>
</reference>
<dbReference type="KEGG" id="ovb:NB640_06330"/>
<dbReference type="RefSeq" id="WP_269310352.1">
    <property type="nucleotide sequence ID" value="NZ_CP098242.1"/>
</dbReference>
<dbReference type="AlphaFoldDB" id="A0A9E9M144"/>
<name>A0A9E9M144_9BURK</name>
<proteinExistence type="predicted"/>
<sequence>MSDSIVAHLRESHQTQREPSLSQIGLAGAVIYRPVFRKPLTREQRWEISKKIDSLVPSWVCPQPEQWIYNHLRVAFQAESIESIPADCFDAVMALLDAKKESISQYLWLLSDLRKQFECEVLGGSTPWTPHIRRKLFAKLKGKFILPPQVDWLALAEEVGKDVCHD</sequence>